<name>A0AAU8HW29_9FIRM</name>
<reference evidence="1" key="1">
    <citation type="journal article" date="2018" name="Antonie Van Leeuwenhoek">
        <title>Proteinivorax hydrogeniformans sp. nov., an anaerobic, haloalkaliphilic bacterium fermenting proteinaceous compounds with high hydrogen production.</title>
        <authorList>
            <person name="Boltyanskaya Y."/>
            <person name="Detkova E."/>
            <person name="Pimenov N."/>
            <person name="Kevbrin V."/>
        </authorList>
    </citation>
    <scope>NUCLEOTIDE SEQUENCE</scope>
    <source>
        <strain evidence="1">Z-710</strain>
    </source>
</reference>
<dbReference type="AlphaFoldDB" id="A0AAU8HW29"/>
<accession>A0AAU8HW29</accession>
<organism evidence="1">
    <name type="scientific">Proteinivorax hydrogeniformans</name>
    <dbReference type="NCBI Taxonomy" id="1826727"/>
    <lineage>
        <taxon>Bacteria</taxon>
        <taxon>Bacillati</taxon>
        <taxon>Bacillota</taxon>
        <taxon>Clostridia</taxon>
        <taxon>Eubacteriales</taxon>
        <taxon>Proteinivoracaceae</taxon>
        <taxon>Proteinivorax</taxon>
    </lineage>
</organism>
<dbReference type="Pfam" id="PF26595">
    <property type="entry name" value="A_ENA"/>
    <property type="match status" value="1"/>
</dbReference>
<dbReference type="InterPro" id="IPR058705">
    <property type="entry name" value="A_ENA"/>
</dbReference>
<protein>
    <submittedName>
        <fullName evidence="1">Uncharacterized protein</fullName>
    </submittedName>
</protein>
<dbReference type="RefSeq" id="WP_353894146.1">
    <property type="nucleotide sequence ID" value="NZ_CP159485.1"/>
</dbReference>
<evidence type="ECO:0000313" key="1">
    <source>
        <dbReference type="EMBL" id="XCI29598.1"/>
    </source>
</evidence>
<reference evidence="1" key="2">
    <citation type="submission" date="2024-06" db="EMBL/GenBank/DDBJ databases">
        <authorList>
            <person name="Petrova K.O."/>
            <person name="Toshchakov S.V."/>
            <person name="Boltjanskaja Y.V."/>
            <person name="Kevbrin V.V."/>
        </authorList>
    </citation>
    <scope>NUCLEOTIDE SEQUENCE</scope>
    <source>
        <strain evidence="1">Z-710</strain>
    </source>
</reference>
<gene>
    <name evidence="1" type="ORF">PRVXH_000924</name>
</gene>
<sequence>MGMPNIPDIKPDIDITREEVINLLLASIALEELGLAHIINAEGEKLQKGMECASFEELLELNKSVKKNLEAVIKKEMLLQFKLENVMELTDKEKKKKHC</sequence>
<dbReference type="EMBL" id="CP159485">
    <property type="protein sequence ID" value="XCI29598.1"/>
    <property type="molecule type" value="Genomic_DNA"/>
</dbReference>
<proteinExistence type="predicted"/>